<dbReference type="eggNOG" id="ENOG502QR2J">
    <property type="taxonomic scope" value="Eukaryota"/>
</dbReference>
<dbReference type="Pfam" id="PF12697">
    <property type="entry name" value="Abhydrolase_6"/>
    <property type="match status" value="1"/>
</dbReference>
<evidence type="ECO:0000256" key="7">
    <source>
        <dbReference type="ARBA" id="ARBA00050608"/>
    </source>
</evidence>
<evidence type="ECO:0000256" key="8">
    <source>
        <dbReference type="ARBA" id="ARBA00051647"/>
    </source>
</evidence>
<dbReference type="InterPro" id="IPR045889">
    <property type="entry name" value="MES/HNL"/>
</dbReference>
<evidence type="ECO:0000256" key="2">
    <source>
        <dbReference type="ARBA" id="ARBA00023239"/>
    </source>
</evidence>
<dbReference type="EC" id="4.1.2.47" evidence="17"/>
<dbReference type="Gramene" id="Potri.007G037300.2.v4.1">
    <property type="protein sequence ID" value="Potri.007G037300.2.v4.1"/>
    <property type="gene ID" value="Potri.007G037300.v4.1"/>
</dbReference>
<sequence>MVHLSTLYTGMQVLTRIKTTMVETKNQEHFVLVHGACHGAWCWQKFKTLLESASNRVTLLDLAASGANMKAIQDVETLDEYTEPLLEFLASLQPKEKVILVGHSLGGLSLALAMEKFPEKIAVAVFLSAFMPDTTHKPSFVLDQFNERTPADYWLDTQFLPYSSSQCHLTTIVFGPKFLSSKLYQLSPPEDLEQAKTLVRPGSMFLDDLSKANSFSTTGYGSVKRVYVIFDKDLAIPVEFQRWMIENSAVEEVMEIEGADHMVMFSKPQELFHCLSEIANKHA</sequence>
<dbReference type="InterPro" id="IPR000073">
    <property type="entry name" value="AB_hydrolase_1"/>
</dbReference>
<evidence type="ECO:0000256" key="17">
    <source>
        <dbReference type="ARBA" id="ARBA00066572"/>
    </source>
</evidence>
<evidence type="ECO:0000256" key="9">
    <source>
        <dbReference type="ARBA" id="ARBA00051735"/>
    </source>
</evidence>
<keyword evidence="2" id="KW-0456">Lyase</keyword>
<reference evidence="23 24" key="1">
    <citation type="journal article" date="2006" name="Science">
        <title>The genome of black cottonwood, Populus trichocarpa (Torr. &amp; Gray).</title>
        <authorList>
            <person name="Tuskan G.A."/>
            <person name="Difazio S."/>
            <person name="Jansson S."/>
            <person name="Bohlmann J."/>
            <person name="Grigoriev I."/>
            <person name="Hellsten U."/>
            <person name="Putnam N."/>
            <person name="Ralph S."/>
            <person name="Rombauts S."/>
            <person name="Salamov A."/>
            <person name="Schein J."/>
            <person name="Sterck L."/>
            <person name="Aerts A."/>
            <person name="Bhalerao R.R."/>
            <person name="Bhalerao R.P."/>
            <person name="Blaudez D."/>
            <person name="Boerjan W."/>
            <person name="Brun A."/>
            <person name="Brunner A."/>
            <person name="Busov V."/>
            <person name="Campbell M."/>
            <person name="Carlson J."/>
            <person name="Chalot M."/>
            <person name="Chapman J."/>
            <person name="Chen G.L."/>
            <person name="Cooper D."/>
            <person name="Coutinho P.M."/>
            <person name="Couturier J."/>
            <person name="Covert S."/>
            <person name="Cronk Q."/>
            <person name="Cunningham R."/>
            <person name="Davis J."/>
            <person name="Degroeve S."/>
            <person name="Dejardin A."/>
            <person name="Depamphilis C."/>
            <person name="Detter J."/>
            <person name="Dirks B."/>
            <person name="Dubchak I."/>
            <person name="Duplessis S."/>
            <person name="Ehlting J."/>
            <person name="Ellis B."/>
            <person name="Gendler K."/>
            <person name="Goodstein D."/>
            <person name="Gribskov M."/>
            <person name="Grimwood J."/>
            <person name="Groover A."/>
            <person name="Gunter L."/>
            <person name="Hamberger B."/>
            <person name="Heinze B."/>
            <person name="Helariutta Y."/>
            <person name="Henrissat B."/>
            <person name="Holligan D."/>
            <person name="Holt R."/>
            <person name="Huang W."/>
            <person name="Islam-Faridi N."/>
            <person name="Jones S."/>
            <person name="Jones-Rhoades M."/>
            <person name="Jorgensen R."/>
            <person name="Joshi C."/>
            <person name="Kangasjarvi J."/>
            <person name="Karlsson J."/>
            <person name="Kelleher C."/>
            <person name="Kirkpatrick R."/>
            <person name="Kirst M."/>
            <person name="Kohler A."/>
            <person name="Kalluri U."/>
            <person name="Larimer F."/>
            <person name="Leebens-Mack J."/>
            <person name="Leple J.C."/>
            <person name="Locascio P."/>
            <person name="Lou Y."/>
            <person name="Lucas S."/>
            <person name="Martin F."/>
            <person name="Montanini B."/>
            <person name="Napoli C."/>
            <person name="Nelson D.R."/>
            <person name="Nelson C."/>
            <person name="Nieminen K."/>
            <person name="Nilsson O."/>
            <person name="Pereda V."/>
            <person name="Peter G."/>
            <person name="Philippe R."/>
            <person name="Pilate G."/>
            <person name="Poliakov A."/>
            <person name="Razumovskaya J."/>
            <person name="Richardson P."/>
            <person name="Rinaldi C."/>
            <person name="Ritland K."/>
            <person name="Rouze P."/>
            <person name="Ryaboy D."/>
            <person name="Schmutz J."/>
            <person name="Schrader J."/>
            <person name="Segerman B."/>
            <person name="Shin H."/>
            <person name="Siddiqui A."/>
            <person name="Sterky F."/>
            <person name="Terry A."/>
            <person name="Tsai C.J."/>
            <person name="Uberbacher E."/>
            <person name="Unneberg P."/>
            <person name="Vahala J."/>
            <person name="Wall K."/>
            <person name="Wessler S."/>
            <person name="Yang G."/>
            <person name="Yin T."/>
            <person name="Douglas C."/>
            <person name="Marra M."/>
            <person name="Sandberg G."/>
            <person name="Van de Peer Y."/>
            <person name="Rokhsar D."/>
        </authorList>
    </citation>
    <scope>NUCLEOTIDE SEQUENCE [LARGE SCALE GENOMIC DNA]</scope>
    <source>
        <strain evidence="24">cv. Nisqually</strain>
        <strain evidence="23">Nisqually-1</strain>
    </source>
</reference>
<evidence type="ECO:0000256" key="21">
    <source>
        <dbReference type="ARBA" id="ARBA00079794"/>
    </source>
</evidence>
<evidence type="ECO:0000259" key="22">
    <source>
        <dbReference type="Pfam" id="PF12697"/>
    </source>
</evidence>
<dbReference type="ESTHER" id="poptr-b9hee0">
    <property type="family name" value="Hydroxynitrile_lyase"/>
</dbReference>
<organism evidence="23 24">
    <name type="scientific">Populus trichocarpa</name>
    <name type="common">Western balsam poplar</name>
    <name type="synonym">Populus balsamifera subsp. trichocarpa</name>
    <dbReference type="NCBI Taxonomy" id="3694"/>
    <lineage>
        <taxon>Eukaryota</taxon>
        <taxon>Viridiplantae</taxon>
        <taxon>Streptophyta</taxon>
        <taxon>Embryophyta</taxon>
        <taxon>Tracheophyta</taxon>
        <taxon>Spermatophyta</taxon>
        <taxon>Magnoliopsida</taxon>
        <taxon>eudicotyledons</taxon>
        <taxon>Gunneridae</taxon>
        <taxon>Pentapetalae</taxon>
        <taxon>rosids</taxon>
        <taxon>fabids</taxon>
        <taxon>Malpighiales</taxon>
        <taxon>Salicaceae</taxon>
        <taxon>Saliceae</taxon>
        <taxon>Populus</taxon>
    </lineage>
</organism>
<dbReference type="Gene3D" id="3.40.50.1820">
    <property type="entry name" value="alpha/beta hydrolase"/>
    <property type="match status" value="1"/>
</dbReference>
<comment type="catalytic activity">
    <reaction evidence="3">
        <text>4-methoxybenzaldehyde + hydrogen cyanide = (2S)-2-hydroxy-2-(4-methoxyphenyl)acetonitrile</text>
        <dbReference type="Rhea" id="RHEA:77447"/>
        <dbReference type="ChEBI" id="CHEBI:18407"/>
        <dbReference type="ChEBI" id="CHEBI:28235"/>
        <dbReference type="ChEBI" id="CHEBI:197328"/>
    </reaction>
</comment>
<dbReference type="InterPro" id="IPR029058">
    <property type="entry name" value="AB_hydrolase_fold"/>
</dbReference>
<dbReference type="SMR" id="B9HEE0"/>
<evidence type="ECO:0000256" key="1">
    <source>
        <dbReference type="ARBA" id="ARBA00022801"/>
    </source>
</evidence>
<dbReference type="STRING" id="3694.B9HEE0"/>
<comment type="catalytic activity">
    <reaction evidence="6">
        <text>benzaldehyde + hydrogen cyanide = (S)-mandelonitrile</text>
        <dbReference type="Rhea" id="RHEA:77427"/>
        <dbReference type="ChEBI" id="CHEBI:17169"/>
        <dbReference type="ChEBI" id="CHEBI:18407"/>
        <dbReference type="ChEBI" id="CHEBI:36941"/>
    </reaction>
</comment>
<dbReference type="GO" id="GO:0080031">
    <property type="term" value="F:methyl salicylate esterase activity"/>
    <property type="evidence" value="ECO:0000318"/>
    <property type="project" value="GO_Central"/>
</dbReference>
<dbReference type="EMBL" id="CM009296">
    <property type="protein sequence ID" value="PNT26944.1"/>
    <property type="molecule type" value="Genomic_DNA"/>
</dbReference>
<evidence type="ECO:0000256" key="19">
    <source>
        <dbReference type="ARBA" id="ARBA00076040"/>
    </source>
</evidence>
<name>B9HEE0_POPTR</name>
<dbReference type="EMBL" id="CM009296">
    <property type="protein sequence ID" value="PNT26943.1"/>
    <property type="molecule type" value="Genomic_DNA"/>
</dbReference>
<comment type="catalytic activity">
    <reaction evidence="11">
        <text>2-methylpropanal + hydrogen cyanide = (2S)-2-hydroxy-3-methylbutanenitrile</text>
        <dbReference type="Rhea" id="RHEA:77403"/>
        <dbReference type="ChEBI" id="CHEBI:18407"/>
        <dbReference type="ChEBI" id="CHEBI:48943"/>
        <dbReference type="ChEBI" id="CHEBI:197354"/>
    </reaction>
</comment>
<accession>B9HEE0</accession>
<dbReference type="FunFam" id="3.40.50.1820:FF:000051">
    <property type="entry name" value="(S)-hydroxynitrile lyase"/>
    <property type="match status" value="1"/>
</dbReference>
<dbReference type="GO" id="GO:0080030">
    <property type="term" value="F:methyl indole-3-acetate esterase activity"/>
    <property type="evidence" value="ECO:0000318"/>
    <property type="project" value="GO_Central"/>
</dbReference>
<gene>
    <name evidence="23" type="ORF">POPTR_007G037300</name>
</gene>
<dbReference type="OMA" id="SMAHEAW"/>
<dbReference type="KEGG" id="pop:7477978"/>
<keyword evidence="1" id="KW-0378">Hydrolase</keyword>
<dbReference type="HOGENOM" id="CLU_046066_0_1_1"/>
<comment type="catalytic activity">
    <reaction evidence="14">
        <text>cyclohexanecarbaldehyde + hydrogen cyanide = (2S)-2-cyclohexyl-2-hydroxyacetonitrile</text>
        <dbReference type="Rhea" id="RHEA:77423"/>
        <dbReference type="ChEBI" id="CHEBI:18407"/>
        <dbReference type="ChEBI" id="CHEBI:197359"/>
        <dbReference type="ChEBI" id="CHEBI:197360"/>
    </reaction>
</comment>
<evidence type="ECO:0000256" key="18">
    <source>
        <dbReference type="ARBA" id="ARBA00069221"/>
    </source>
</evidence>
<comment type="catalytic activity">
    <reaction evidence="5">
        <text>2-hydroxy-2-methylpropanenitrile = acetone + hydrogen cyanide</text>
        <dbReference type="Rhea" id="RHEA:11932"/>
        <dbReference type="ChEBI" id="CHEBI:15347"/>
        <dbReference type="ChEBI" id="CHEBI:15348"/>
        <dbReference type="ChEBI" id="CHEBI:18407"/>
    </reaction>
    <physiologicalReaction direction="left-to-right" evidence="5">
        <dbReference type="Rhea" id="RHEA:11933"/>
    </physiologicalReaction>
</comment>
<dbReference type="Proteomes" id="UP000006729">
    <property type="component" value="Chromosome 7"/>
</dbReference>
<dbReference type="GO" id="GO:0047606">
    <property type="term" value="F:(S)-hydroxynitrile lyase activity"/>
    <property type="evidence" value="ECO:0007669"/>
    <property type="project" value="UniProtKB-EC"/>
</dbReference>
<protein>
    <recommendedName>
        <fullName evidence="18">(S)-hydroxynitrile lyase</fullName>
        <ecNumber evidence="17">4.1.2.47</ecNumber>
    </recommendedName>
    <alternativeName>
        <fullName evidence="19">2-hydroxy-2-methylpropanenitrile lyase</fullName>
    </alternativeName>
    <alternativeName>
        <fullName evidence="20">Acetone cyanohydrin lyase</fullName>
    </alternativeName>
    <alternativeName>
        <fullName evidence="21">Hydroxynitrile lyase</fullName>
    </alternativeName>
</protein>
<comment type="catalytic activity">
    <reaction evidence="10">
        <text>acrolein + hydrogen cyanide = (2S)-2-hydroxybut-3-enenitrile</text>
        <dbReference type="Rhea" id="RHEA:77411"/>
        <dbReference type="ChEBI" id="CHEBI:15368"/>
        <dbReference type="ChEBI" id="CHEBI:18407"/>
        <dbReference type="ChEBI" id="CHEBI:197356"/>
    </reaction>
</comment>
<evidence type="ECO:0000256" key="12">
    <source>
        <dbReference type="ARBA" id="ARBA00052511"/>
    </source>
</evidence>
<comment type="catalytic activity">
    <reaction evidence="12">
        <text>3-formylthiophene + hydrogen cyanide = (2S)-2-hydroxy-2-(thiophen-3-yl)acetonitrile</text>
        <dbReference type="Rhea" id="RHEA:77459"/>
        <dbReference type="ChEBI" id="CHEBI:18407"/>
        <dbReference type="ChEBI" id="CHEBI:87611"/>
        <dbReference type="ChEBI" id="CHEBI:197333"/>
    </reaction>
</comment>
<comment type="catalytic activity">
    <reaction evidence="7">
        <text>formylthiophene + hydrogen cyanide = (2R)-2-hydroxy-2-(thiophen-2-yl)acetonitrile</text>
        <dbReference type="Rhea" id="RHEA:77455"/>
        <dbReference type="ChEBI" id="CHEBI:18407"/>
        <dbReference type="ChEBI" id="CHEBI:87301"/>
        <dbReference type="ChEBI" id="CHEBI:197332"/>
    </reaction>
</comment>
<evidence type="ECO:0000256" key="13">
    <source>
        <dbReference type="ARBA" id="ARBA00052600"/>
    </source>
</evidence>
<comment type="similarity">
    <text evidence="16">Belongs to the AB hydrolase superfamily. Hydroxynitrile lyase family.</text>
</comment>
<proteinExistence type="inferred from homology"/>
<comment type="catalytic activity">
    <reaction evidence="9">
        <text>a disubstituted aliphatic (S)-hydroxynitrile = a ketone + hydrogen cyanide</text>
        <dbReference type="Rhea" id="RHEA:56592"/>
        <dbReference type="ChEBI" id="CHEBI:17087"/>
        <dbReference type="ChEBI" id="CHEBI:18407"/>
        <dbReference type="ChEBI" id="CHEBI:140597"/>
        <dbReference type="EC" id="4.1.2.47"/>
    </reaction>
</comment>
<evidence type="ECO:0000256" key="20">
    <source>
        <dbReference type="ARBA" id="ARBA00078291"/>
    </source>
</evidence>
<evidence type="ECO:0000256" key="4">
    <source>
        <dbReference type="ARBA" id="ARBA00050241"/>
    </source>
</evidence>
<comment type="catalytic activity">
    <reaction evidence="13">
        <text>2,2-dimethylpropanal + hydrogen cyanide = (2S)-2-hydroxy-3,3-dimethylbutanenitrile</text>
        <dbReference type="Rhea" id="RHEA:77407"/>
        <dbReference type="ChEBI" id="CHEBI:18407"/>
        <dbReference type="ChEBI" id="CHEBI:141557"/>
        <dbReference type="ChEBI" id="CHEBI:197355"/>
    </reaction>
</comment>
<dbReference type="GO" id="GO:0080032">
    <property type="term" value="F:methyl jasmonate esterase activity"/>
    <property type="evidence" value="ECO:0000318"/>
    <property type="project" value="GO_Central"/>
</dbReference>
<evidence type="ECO:0000313" key="23">
    <source>
        <dbReference type="EMBL" id="PNT26944.1"/>
    </source>
</evidence>
<dbReference type="InParanoid" id="B9HEE0"/>
<evidence type="ECO:0000256" key="11">
    <source>
        <dbReference type="ARBA" id="ARBA00052033"/>
    </source>
</evidence>
<dbReference type="SUPFAM" id="SSF53474">
    <property type="entry name" value="alpha/beta-Hydrolases"/>
    <property type="match status" value="1"/>
</dbReference>
<evidence type="ECO:0000256" key="6">
    <source>
        <dbReference type="ARBA" id="ARBA00050358"/>
    </source>
</evidence>
<feature type="domain" description="AB hydrolase-1" evidence="22">
    <location>
        <begin position="30"/>
        <end position="271"/>
    </location>
</feature>
<dbReference type="GO" id="GO:0009694">
    <property type="term" value="P:jasmonic acid metabolic process"/>
    <property type="evidence" value="ECO:0000318"/>
    <property type="project" value="GO_Central"/>
</dbReference>
<evidence type="ECO:0000256" key="5">
    <source>
        <dbReference type="ARBA" id="ARBA00050262"/>
    </source>
</evidence>
<evidence type="ECO:0000256" key="15">
    <source>
        <dbReference type="ARBA" id="ARBA00052826"/>
    </source>
</evidence>
<dbReference type="FunCoup" id="B9HEE0">
    <property type="interactions" value="278"/>
</dbReference>
<comment type="catalytic activity">
    <reaction evidence="4">
        <text>a monosubstituted aliphatic (S)-hydroxynitrile = an aldehyde + hydrogen cyanide</text>
        <dbReference type="Rhea" id="RHEA:56588"/>
        <dbReference type="ChEBI" id="CHEBI:17478"/>
        <dbReference type="ChEBI" id="CHEBI:18407"/>
        <dbReference type="ChEBI" id="CHEBI:140596"/>
        <dbReference type="EC" id="4.1.2.47"/>
    </reaction>
</comment>
<comment type="catalytic activity">
    <reaction evidence="8">
        <text>butan-2-one + hydrogen cyanide = 2-hydroxy-2-methylbutanenitrile</text>
        <dbReference type="Rhea" id="RHEA:77467"/>
        <dbReference type="ChEBI" id="CHEBI:18407"/>
        <dbReference type="ChEBI" id="CHEBI:28398"/>
        <dbReference type="ChEBI" id="CHEBI:60954"/>
    </reaction>
    <physiologicalReaction direction="right-to-left" evidence="8">
        <dbReference type="Rhea" id="RHEA:77469"/>
    </physiologicalReaction>
</comment>
<evidence type="ECO:0000256" key="16">
    <source>
        <dbReference type="ARBA" id="ARBA00060885"/>
    </source>
</evidence>
<evidence type="ECO:0000256" key="14">
    <source>
        <dbReference type="ARBA" id="ARBA00052609"/>
    </source>
</evidence>
<evidence type="ECO:0000256" key="10">
    <source>
        <dbReference type="ARBA" id="ARBA00051977"/>
    </source>
</evidence>
<evidence type="ECO:0000313" key="24">
    <source>
        <dbReference type="Proteomes" id="UP000006729"/>
    </source>
</evidence>
<dbReference type="PANTHER" id="PTHR10992:SF1083">
    <property type="entry name" value="METHYLESTERASE 1"/>
    <property type="match status" value="1"/>
</dbReference>
<dbReference type="PANTHER" id="PTHR10992">
    <property type="entry name" value="METHYLESTERASE FAMILY MEMBER"/>
    <property type="match status" value="1"/>
</dbReference>
<dbReference type="OrthoDB" id="408373at2759"/>
<comment type="catalytic activity">
    <reaction evidence="15">
        <text>an aromatic (S)-hydroxynitrile = an aromatic aldehyde + hydrogen cyanide</text>
        <dbReference type="Rhea" id="RHEA:54660"/>
        <dbReference type="ChEBI" id="CHEBI:18407"/>
        <dbReference type="ChEBI" id="CHEBI:33855"/>
        <dbReference type="ChEBI" id="CHEBI:138306"/>
        <dbReference type="EC" id="4.1.2.47"/>
    </reaction>
</comment>
<evidence type="ECO:0000256" key="3">
    <source>
        <dbReference type="ARBA" id="ARBA00050104"/>
    </source>
</evidence>
<keyword evidence="24" id="KW-1185">Reference proteome</keyword>
<dbReference type="AlphaFoldDB" id="B9HEE0"/>
<reference evidence="23" key="2">
    <citation type="submission" date="2017-07" db="EMBL/GenBank/DDBJ databases">
        <title>WGS assembly of Populus trichocarpa.</title>
        <authorList>
            <person name="Tuskan G."/>
            <person name="Difazio S."/>
            <person name="Jansson S."/>
            <person name="Bohlmann J."/>
            <person name="Grigoriev I."/>
            <person name="Hellsten U."/>
            <person name="Putnam N."/>
            <person name="Ralph S."/>
            <person name="Rombauts S."/>
            <person name="Salamov A."/>
            <person name="Schein J."/>
            <person name="Sterck L."/>
            <person name="Aerts A."/>
            <person name="Bhalerao R."/>
            <person name="Bhalerao R."/>
            <person name="Blaudez D."/>
            <person name="Boerjan W."/>
            <person name="Brun A."/>
            <person name="Brunner A."/>
            <person name="Busov V."/>
            <person name="Campbell M."/>
            <person name="Carlson J."/>
            <person name="Chalot M."/>
            <person name="Chapman J."/>
            <person name="Chen G."/>
            <person name="Cooper D."/>
            <person name="Coutinho P."/>
            <person name="Couturier J."/>
            <person name="Covert S."/>
            <person name="Cronk Q."/>
            <person name="Cunningham R."/>
            <person name="Davis J."/>
            <person name="Degroeve S."/>
            <person name="Dejardin A."/>
            <person name="Depamphilis C."/>
            <person name="Detter J."/>
            <person name="Dirks B."/>
            <person name="Dubchak I."/>
            <person name="Duplessis S."/>
            <person name="Ehlting J."/>
            <person name="Ellis B."/>
            <person name="Gendler K."/>
            <person name="Goodstein D."/>
            <person name="Gribskov M."/>
            <person name="Grimwood J."/>
            <person name="Groover A."/>
            <person name="Gunter L."/>
            <person name="Hamberger B."/>
            <person name="Heinze B."/>
            <person name="Helariutta Y."/>
            <person name="Henrissat B."/>
            <person name="Holligan D."/>
            <person name="Holt R."/>
            <person name="Huang W."/>
            <person name="Islam-Faridi N."/>
            <person name="Jones S."/>
            <person name="Jones-Rhoades M."/>
            <person name="Jorgensen R."/>
            <person name="Joshi C."/>
            <person name="Kangasjarvi J."/>
            <person name="Karlsson J."/>
            <person name="Kelleher C."/>
            <person name="Kirkpatrick R."/>
            <person name="Kirst M."/>
            <person name="Kohler A."/>
            <person name="Kalluri U."/>
            <person name="Larimer F."/>
            <person name="Leebens-Mack J."/>
            <person name="Leple J."/>
            <person name="Locascio P."/>
            <person name="Lou Y."/>
            <person name="Lucas S."/>
            <person name="Martin F."/>
            <person name="Montanini B."/>
            <person name="Napoli C."/>
            <person name="Nelson D."/>
            <person name="Nelson C."/>
            <person name="Nieminen K."/>
            <person name="Nilsson O."/>
            <person name="Pereda V."/>
            <person name="Peter G."/>
            <person name="Philippe R."/>
            <person name="Pilate G."/>
            <person name="Poliakov A."/>
            <person name="Razumovskaya J."/>
            <person name="Richardson P."/>
            <person name="Rinaldi C."/>
            <person name="Ritland K."/>
            <person name="Rouze P."/>
            <person name="Ryaboy D."/>
            <person name="Schmutz J."/>
            <person name="Schrader J."/>
            <person name="Segerman B."/>
            <person name="Shin H."/>
            <person name="Siddiqui A."/>
            <person name="Sterky F."/>
            <person name="Terry A."/>
            <person name="Tsai C."/>
            <person name="Uberbacher E."/>
            <person name="Unneberg P."/>
            <person name="Vahala J."/>
            <person name="Wall K."/>
            <person name="Wessler S."/>
            <person name="Yang G."/>
            <person name="Yin T."/>
            <person name="Douglas C."/>
            <person name="Marra M."/>
            <person name="Sandberg G."/>
            <person name="Van De Peer Y."/>
            <person name="Rokhsar D."/>
        </authorList>
    </citation>
    <scope>NUCLEOTIDE SEQUENCE</scope>
    <source>
        <strain evidence="23">Nisqually-1</strain>
    </source>
</reference>
<dbReference type="GO" id="GO:0009696">
    <property type="term" value="P:salicylic acid metabolic process"/>
    <property type="evidence" value="ECO:0000318"/>
    <property type="project" value="GO_Central"/>
</dbReference>